<proteinExistence type="predicted"/>
<feature type="region of interest" description="Disordered" evidence="1">
    <location>
        <begin position="90"/>
        <end position="122"/>
    </location>
</feature>
<dbReference type="InterPro" id="IPR025577">
    <property type="entry name" value="FlxA"/>
</dbReference>
<feature type="region of interest" description="Disordered" evidence="1">
    <location>
        <begin position="1"/>
        <end position="36"/>
    </location>
</feature>
<accession>A0AAU6U903</accession>
<gene>
    <name evidence="2" type="ORF">MRM75_05590</name>
</gene>
<evidence type="ECO:0000256" key="1">
    <source>
        <dbReference type="SAM" id="MobiDB-lite"/>
    </source>
</evidence>
<feature type="compositionally biased region" description="Basic and acidic residues" evidence="1">
    <location>
        <begin position="90"/>
        <end position="102"/>
    </location>
</feature>
<dbReference type="AlphaFoldDB" id="A0AAU6U903"/>
<feature type="compositionally biased region" description="Polar residues" evidence="1">
    <location>
        <begin position="14"/>
        <end position="30"/>
    </location>
</feature>
<organism evidence="2">
    <name type="scientific">bacterium 19CA06SA08-2</name>
    <dbReference type="NCBI Taxonomy" id="2920658"/>
    <lineage>
        <taxon>Bacteria</taxon>
    </lineage>
</organism>
<name>A0AAU6U903_UNCXX</name>
<dbReference type="Pfam" id="PF14282">
    <property type="entry name" value="FlxA"/>
    <property type="match status" value="1"/>
</dbReference>
<reference evidence="2" key="1">
    <citation type="submission" date="2022-03" db="EMBL/GenBank/DDBJ databases">
        <title>Sea Food Isolates.</title>
        <authorList>
            <person name="Li c."/>
        </authorList>
    </citation>
    <scope>NUCLEOTIDE SEQUENCE</scope>
    <source>
        <strain evidence="2">19CA06SA08-2</strain>
    </source>
</reference>
<sequence length="122" mass="13018">MQVPLPSAAIGRSDTASTGSRASGDPQSRIAQLEAKSAKIREQIKALTDKKDESAAADPQSAKAQQEQIKALQQQLELIMAEIARLQAEAAKKEEPAHKRPEAPAAVNSDNLPMNSTFSITV</sequence>
<feature type="region of interest" description="Disordered" evidence="1">
    <location>
        <begin position="48"/>
        <end position="68"/>
    </location>
</feature>
<dbReference type="EMBL" id="CP095353">
    <property type="protein sequence ID" value="XAG70454.1"/>
    <property type="molecule type" value="Genomic_DNA"/>
</dbReference>
<protein>
    <submittedName>
        <fullName evidence="2">FlxA-like family protein</fullName>
    </submittedName>
</protein>
<evidence type="ECO:0000313" key="2">
    <source>
        <dbReference type="EMBL" id="XAG70454.1"/>
    </source>
</evidence>
<feature type="compositionally biased region" description="Polar residues" evidence="1">
    <location>
        <begin position="108"/>
        <end position="122"/>
    </location>
</feature>